<dbReference type="AlphaFoldDB" id="A0A110B252"/>
<dbReference type="EMBL" id="AP017313">
    <property type="protein sequence ID" value="BAU53264.1"/>
    <property type="molecule type" value="Genomic_DNA"/>
</dbReference>
<protein>
    <submittedName>
        <fullName evidence="1">Uncharacterized protein</fullName>
    </submittedName>
</protein>
<gene>
    <name evidence="1" type="ORF">MgSA37_01431</name>
</gene>
<name>A0A110B252_9SPHI</name>
<dbReference type="Proteomes" id="UP000218263">
    <property type="component" value="Chromosome"/>
</dbReference>
<reference evidence="1 2" key="1">
    <citation type="submission" date="2015-12" db="EMBL/GenBank/DDBJ databases">
        <title>Genome sequence of Mucilaginibacter gotjawali.</title>
        <authorList>
            <person name="Lee J.S."/>
            <person name="Lee K.C."/>
            <person name="Kim K.K."/>
            <person name="Lee B.W."/>
        </authorList>
    </citation>
    <scope>NUCLEOTIDE SEQUENCE [LARGE SCALE GENOMIC DNA]</scope>
    <source>
        <strain evidence="1 2">SA3-7</strain>
    </source>
</reference>
<sequence>MKKFPLRLFFFALILLLNYNNGYSQNKPYIDYGGLNMARQAVNDKNYILAYKYLIIFKYTNLQRLKSNENTDCLAKLNNQIDQIEEYLLQNYSLLDVKKIRGFSETQIDSTFKARSQKIIIQNVIIN</sequence>
<dbReference type="RefSeq" id="WP_096350722.1">
    <property type="nucleotide sequence ID" value="NZ_AP017313.1"/>
</dbReference>
<evidence type="ECO:0000313" key="1">
    <source>
        <dbReference type="EMBL" id="BAU53264.1"/>
    </source>
</evidence>
<dbReference type="KEGG" id="mgot:MgSA37_01431"/>
<organism evidence="1 2">
    <name type="scientific">Mucilaginibacter gotjawali</name>
    <dbReference type="NCBI Taxonomy" id="1550579"/>
    <lineage>
        <taxon>Bacteria</taxon>
        <taxon>Pseudomonadati</taxon>
        <taxon>Bacteroidota</taxon>
        <taxon>Sphingobacteriia</taxon>
        <taxon>Sphingobacteriales</taxon>
        <taxon>Sphingobacteriaceae</taxon>
        <taxon>Mucilaginibacter</taxon>
    </lineage>
</organism>
<proteinExistence type="predicted"/>
<evidence type="ECO:0000313" key="2">
    <source>
        <dbReference type="Proteomes" id="UP000218263"/>
    </source>
</evidence>
<dbReference type="OrthoDB" id="9859005at2"/>
<accession>A0A110B252</accession>
<keyword evidence="2" id="KW-1185">Reference proteome</keyword>